<keyword evidence="1" id="KW-1133">Transmembrane helix</keyword>
<protein>
    <submittedName>
        <fullName evidence="2">Uncharacterized protein</fullName>
    </submittedName>
</protein>
<dbReference type="EMBL" id="CAJEWN010000051">
    <property type="protein sequence ID" value="CAD2152581.1"/>
    <property type="molecule type" value="Genomic_DNA"/>
</dbReference>
<keyword evidence="1" id="KW-0472">Membrane</keyword>
<name>A0A6V7UBF2_MELEN</name>
<evidence type="ECO:0000313" key="2">
    <source>
        <dbReference type="EMBL" id="CAD2152581.1"/>
    </source>
</evidence>
<keyword evidence="1" id="KW-0812">Transmembrane</keyword>
<proteinExistence type="predicted"/>
<dbReference type="Proteomes" id="UP000580250">
    <property type="component" value="Unassembled WGS sequence"/>
</dbReference>
<evidence type="ECO:0000313" key="3">
    <source>
        <dbReference type="Proteomes" id="UP000580250"/>
    </source>
</evidence>
<evidence type="ECO:0000256" key="1">
    <source>
        <dbReference type="SAM" id="Phobius"/>
    </source>
</evidence>
<comment type="caution">
    <text evidence="2">The sequence shown here is derived from an EMBL/GenBank/DDBJ whole genome shotgun (WGS) entry which is preliminary data.</text>
</comment>
<accession>A0A6V7UBF2</accession>
<reference evidence="2 3" key="1">
    <citation type="submission" date="2020-08" db="EMBL/GenBank/DDBJ databases">
        <authorList>
            <person name="Koutsovoulos G."/>
            <person name="Danchin GJ E."/>
        </authorList>
    </citation>
    <scope>NUCLEOTIDE SEQUENCE [LARGE SCALE GENOMIC DNA]</scope>
</reference>
<feature type="transmembrane region" description="Helical" evidence="1">
    <location>
        <begin position="34"/>
        <end position="54"/>
    </location>
</feature>
<organism evidence="2 3">
    <name type="scientific">Meloidogyne enterolobii</name>
    <name type="common">Root-knot nematode worm</name>
    <name type="synonym">Meloidogyne mayaguensis</name>
    <dbReference type="NCBI Taxonomy" id="390850"/>
    <lineage>
        <taxon>Eukaryota</taxon>
        <taxon>Metazoa</taxon>
        <taxon>Ecdysozoa</taxon>
        <taxon>Nematoda</taxon>
        <taxon>Chromadorea</taxon>
        <taxon>Rhabditida</taxon>
        <taxon>Tylenchina</taxon>
        <taxon>Tylenchomorpha</taxon>
        <taxon>Tylenchoidea</taxon>
        <taxon>Meloidogynidae</taxon>
        <taxon>Meloidogyninae</taxon>
        <taxon>Meloidogyne</taxon>
    </lineage>
</organism>
<dbReference type="AlphaFoldDB" id="A0A6V7UBF2"/>
<gene>
    <name evidence="2" type="ORF">MENT_LOCUS10798</name>
</gene>
<sequence>MLIRANFIQKIYLYLKMCEHSNLGKNKEKNSRDCLLNANEFFLILLTLFAGKYFF</sequence>